<dbReference type="EMBL" id="GDKW01003045">
    <property type="protein sequence ID" value="JAI53550.1"/>
    <property type="molecule type" value="mRNA"/>
</dbReference>
<evidence type="ECO:0000256" key="3">
    <source>
        <dbReference type="ARBA" id="ARBA00022946"/>
    </source>
</evidence>
<dbReference type="InterPro" id="IPR031568">
    <property type="entry name" value="Pet117"/>
</dbReference>
<dbReference type="AlphaFoldDB" id="A0A0P4VLK7"/>
<reference evidence="5" key="1">
    <citation type="journal article" date="2016" name="PLoS Negl. Trop. Dis.">
        <title>A Deep Insight into the Sialome of Rhodnius neglectus, a Vector of Chagas Disease.</title>
        <authorList>
            <person name="Santiago P.B."/>
            <person name="Assumpcao T.C."/>
            <person name="Araujo C.N."/>
            <person name="Bastos I.M."/>
            <person name="Neves D."/>
            <person name="Silva I.G."/>
            <person name="Charneau S."/>
            <person name="Queiroz R.M."/>
            <person name="Raiol T."/>
            <person name="Oliveira J.V."/>
            <person name="Sousa M.V."/>
            <person name="Calvo E."/>
            <person name="Ribeiro J.M."/>
            <person name="Santana J.M."/>
        </authorList>
    </citation>
    <scope>NUCLEOTIDE SEQUENCE</scope>
    <source>
        <tissue evidence="5">Salivary glands</tissue>
    </source>
</reference>
<comment type="similarity">
    <text evidence="2">Belongs to the PET117 family.</text>
</comment>
<evidence type="ECO:0008006" key="6">
    <source>
        <dbReference type="Google" id="ProtNLM"/>
    </source>
</evidence>
<proteinExistence type="evidence at transcript level"/>
<evidence type="ECO:0000256" key="2">
    <source>
        <dbReference type="ARBA" id="ARBA00008197"/>
    </source>
</evidence>
<keyword evidence="3" id="KW-0809">Transit peptide</keyword>
<comment type="subcellular location">
    <subcellularLocation>
        <location evidence="1">Mitochondrion</location>
    </subcellularLocation>
</comment>
<accession>A0A0P4VLK7</accession>
<protein>
    <recommendedName>
        <fullName evidence="6">Protein pet117 log mitochondrial</fullName>
    </recommendedName>
</protein>
<dbReference type="GO" id="GO:0033617">
    <property type="term" value="P:mitochondrial respiratory chain complex IV assembly"/>
    <property type="evidence" value="ECO:0007669"/>
    <property type="project" value="TreeGrafter"/>
</dbReference>
<dbReference type="Pfam" id="PF15786">
    <property type="entry name" value="PET117"/>
    <property type="match status" value="1"/>
</dbReference>
<dbReference type="GO" id="GO:0005739">
    <property type="term" value="C:mitochondrion"/>
    <property type="evidence" value="ECO:0007669"/>
    <property type="project" value="UniProtKB-SubCell"/>
</dbReference>
<name>A0A0P4VLK7_9HEMI</name>
<evidence type="ECO:0000256" key="4">
    <source>
        <dbReference type="ARBA" id="ARBA00023128"/>
    </source>
</evidence>
<evidence type="ECO:0000256" key="1">
    <source>
        <dbReference type="ARBA" id="ARBA00004173"/>
    </source>
</evidence>
<dbReference type="PANTHER" id="PTHR28163:SF1">
    <property type="entry name" value="PROTEIN PET117 HOMOLOG, MITOCHONDRIAL"/>
    <property type="match status" value="1"/>
</dbReference>
<keyword evidence="4" id="KW-0496">Mitochondrion</keyword>
<dbReference type="PANTHER" id="PTHR28163">
    <property type="entry name" value="PROTEIN PET117 HOMOLOG, MITOCHONDRIAL"/>
    <property type="match status" value="1"/>
</dbReference>
<sequence length="71" mass="8444">MSLTSKVVFTTSAAASATIIGYVHYKQENDRNKMREGVLRDIEQQQMRKRHNIYMLEQQKYLTSKYKEQDN</sequence>
<evidence type="ECO:0000313" key="5">
    <source>
        <dbReference type="EMBL" id="JAI53550.1"/>
    </source>
</evidence>
<organism evidence="5">
    <name type="scientific">Rhodnius neglectus</name>
    <dbReference type="NCBI Taxonomy" id="72488"/>
    <lineage>
        <taxon>Eukaryota</taxon>
        <taxon>Metazoa</taxon>
        <taxon>Ecdysozoa</taxon>
        <taxon>Arthropoda</taxon>
        <taxon>Hexapoda</taxon>
        <taxon>Insecta</taxon>
        <taxon>Pterygota</taxon>
        <taxon>Neoptera</taxon>
        <taxon>Paraneoptera</taxon>
        <taxon>Hemiptera</taxon>
        <taxon>Heteroptera</taxon>
        <taxon>Panheteroptera</taxon>
        <taxon>Cimicomorpha</taxon>
        <taxon>Reduviidae</taxon>
        <taxon>Triatominae</taxon>
        <taxon>Rhodnius</taxon>
    </lineage>
</organism>